<keyword evidence="1" id="KW-1133">Transmembrane helix</keyword>
<name>A0ABS2NBY0_9BACI</name>
<feature type="transmembrane region" description="Helical" evidence="1">
    <location>
        <begin position="29"/>
        <end position="49"/>
    </location>
</feature>
<evidence type="ECO:0000313" key="2">
    <source>
        <dbReference type="EMBL" id="MBM7585367.1"/>
    </source>
</evidence>
<accession>A0ABS2NBY0</accession>
<keyword evidence="3" id="KW-1185">Reference proteome</keyword>
<comment type="caution">
    <text evidence="2">The sequence shown here is derived from an EMBL/GenBank/DDBJ whole genome shotgun (WGS) entry which is preliminary data.</text>
</comment>
<proteinExistence type="predicted"/>
<gene>
    <name evidence="2" type="ORF">JOC86_001909</name>
</gene>
<organism evidence="2 3">
    <name type="scientific">Rossellomorea pakistanensis</name>
    <dbReference type="NCBI Taxonomy" id="992288"/>
    <lineage>
        <taxon>Bacteria</taxon>
        <taxon>Bacillati</taxon>
        <taxon>Bacillota</taxon>
        <taxon>Bacilli</taxon>
        <taxon>Bacillales</taxon>
        <taxon>Bacillaceae</taxon>
        <taxon>Rossellomorea</taxon>
    </lineage>
</organism>
<protein>
    <recommendedName>
        <fullName evidence="4">ATP synthase F0 subunit 8</fullName>
    </recommendedName>
</protein>
<dbReference type="EMBL" id="JAFBDZ010000002">
    <property type="protein sequence ID" value="MBM7585367.1"/>
    <property type="molecule type" value="Genomic_DNA"/>
</dbReference>
<reference evidence="2 3" key="1">
    <citation type="submission" date="2021-01" db="EMBL/GenBank/DDBJ databases">
        <title>Genomic Encyclopedia of Type Strains, Phase IV (KMG-IV): sequencing the most valuable type-strain genomes for metagenomic binning, comparative biology and taxonomic classification.</title>
        <authorList>
            <person name="Goeker M."/>
        </authorList>
    </citation>
    <scope>NUCLEOTIDE SEQUENCE [LARGE SCALE GENOMIC DNA]</scope>
    <source>
        <strain evidence="2 3">DSM 24834</strain>
    </source>
</reference>
<keyword evidence="1" id="KW-0472">Membrane</keyword>
<keyword evidence="1" id="KW-0812">Transmembrane</keyword>
<evidence type="ECO:0000313" key="3">
    <source>
        <dbReference type="Proteomes" id="UP001646157"/>
    </source>
</evidence>
<feature type="transmembrane region" description="Helical" evidence="1">
    <location>
        <begin position="7"/>
        <end position="23"/>
    </location>
</feature>
<evidence type="ECO:0000256" key="1">
    <source>
        <dbReference type="SAM" id="Phobius"/>
    </source>
</evidence>
<evidence type="ECO:0008006" key="4">
    <source>
        <dbReference type="Google" id="ProtNLM"/>
    </source>
</evidence>
<dbReference type="Proteomes" id="UP001646157">
    <property type="component" value="Unassembled WGS sequence"/>
</dbReference>
<sequence length="52" mass="6036">MSLKKRLLFGSVFFVISLTLIFINFKPSVFQSSLLTYTALCTIFIIKFIKKE</sequence>